<evidence type="ECO:0000313" key="9">
    <source>
        <dbReference type="EMBL" id="KAK4757674.1"/>
    </source>
</evidence>
<gene>
    <name evidence="9" type="ORF">SAY87_018975</name>
</gene>
<dbReference type="InterPro" id="IPR055414">
    <property type="entry name" value="LRR_R13L4/SHOC2-like"/>
</dbReference>
<evidence type="ECO:0000256" key="1">
    <source>
        <dbReference type="ARBA" id="ARBA00004370"/>
    </source>
</evidence>
<evidence type="ECO:0000313" key="10">
    <source>
        <dbReference type="Proteomes" id="UP001345219"/>
    </source>
</evidence>
<dbReference type="InterPro" id="IPR011009">
    <property type="entry name" value="Kinase-like_dom_sf"/>
</dbReference>
<dbReference type="Gene3D" id="1.10.510.10">
    <property type="entry name" value="Transferase(Phosphotransferase) domain 1"/>
    <property type="match status" value="1"/>
</dbReference>
<evidence type="ECO:0000256" key="3">
    <source>
        <dbReference type="ARBA" id="ARBA00022692"/>
    </source>
</evidence>
<feature type="compositionally biased region" description="Basic and acidic residues" evidence="7">
    <location>
        <begin position="1047"/>
        <end position="1063"/>
    </location>
</feature>
<evidence type="ECO:0000256" key="5">
    <source>
        <dbReference type="ARBA" id="ARBA00022989"/>
    </source>
</evidence>
<protein>
    <recommendedName>
        <fullName evidence="8">Protein kinase domain-containing protein</fullName>
    </recommendedName>
</protein>
<comment type="caution">
    <text evidence="9">The sequence shown here is derived from an EMBL/GenBank/DDBJ whole genome shotgun (WGS) entry which is preliminary data.</text>
</comment>
<proteinExistence type="predicted"/>
<dbReference type="Proteomes" id="UP001345219">
    <property type="component" value="Chromosome 15"/>
</dbReference>
<dbReference type="InterPro" id="IPR000719">
    <property type="entry name" value="Prot_kinase_dom"/>
</dbReference>
<reference evidence="9 10" key="1">
    <citation type="journal article" date="2023" name="Hortic Res">
        <title>Pangenome of water caltrop reveals structural variations and asymmetric subgenome divergence after allopolyploidization.</title>
        <authorList>
            <person name="Zhang X."/>
            <person name="Chen Y."/>
            <person name="Wang L."/>
            <person name="Yuan Y."/>
            <person name="Fang M."/>
            <person name="Shi L."/>
            <person name="Lu R."/>
            <person name="Comes H.P."/>
            <person name="Ma Y."/>
            <person name="Chen Y."/>
            <person name="Huang G."/>
            <person name="Zhou Y."/>
            <person name="Zheng Z."/>
            <person name="Qiu Y."/>
        </authorList>
    </citation>
    <scope>NUCLEOTIDE SEQUENCE [LARGE SCALE GENOMIC DNA]</scope>
    <source>
        <tissue evidence="9">Roots</tissue>
    </source>
</reference>
<dbReference type="PROSITE" id="PS00108">
    <property type="entry name" value="PROTEIN_KINASE_ST"/>
    <property type="match status" value="1"/>
</dbReference>
<keyword evidence="4" id="KW-0677">Repeat</keyword>
<keyword evidence="6" id="KW-0472">Membrane</keyword>
<dbReference type="SUPFAM" id="SSF56112">
    <property type="entry name" value="Protein kinase-like (PK-like)"/>
    <property type="match status" value="1"/>
</dbReference>
<dbReference type="PANTHER" id="PTHR24359">
    <property type="entry name" value="SERINE/THREONINE-PROTEIN KINASE SBK1"/>
    <property type="match status" value="1"/>
</dbReference>
<dbReference type="PRINTS" id="PR00019">
    <property type="entry name" value="LEURICHRPT"/>
</dbReference>
<dbReference type="AlphaFoldDB" id="A0AAN7K1J1"/>
<evidence type="ECO:0000256" key="4">
    <source>
        <dbReference type="ARBA" id="ARBA00022737"/>
    </source>
</evidence>
<dbReference type="Pfam" id="PF00069">
    <property type="entry name" value="Pkinase"/>
    <property type="match status" value="1"/>
</dbReference>
<feature type="region of interest" description="Disordered" evidence="7">
    <location>
        <begin position="457"/>
        <end position="484"/>
    </location>
</feature>
<dbReference type="Pfam" id="PF14381">
    <property type="entry name" value="EDR1_CTR1_ARMC3_pept"/>
    <property type="match status" value="1"/>
</dbReference>
<keyword evidence="5" id="KW-1133">Transmembrane helix</keyword>
<dbReference type="PANTHER" id="PTHR24359:SF1">
    <property type="entry name" value="INHIBITOR OF NUCLEAR FACTOR KAPPA-B KINASE EPSILON SUBUNIT HOMOLOG 1-RELATED"/>
    <property type="match status" value="1"/>
</dbReference>
<dbReference type="SMART" id="SM00369">
    <property type="entry name" value="LRR_TYP"/>
    <property type="match status" value="4"/>
</dbReference>
<dbReference type="SMART" id="SM00364">
    <property type="entry name" value="LRR_BAC"/>
    <property type="match status" value="3"/>
</dbReference>
<feature type="region of interest" description="Disordered" evidence="7">
    <location>
        <begin position="1041"/>
        <end position="1063"/>
    </location>
</feature>
<feature type="compositionally biased region" description="Basic and acidic residues" evidence="7">
    <location>
        <begin position="461"/>
        <end position="480"/>
    </location>
</feature>
<dbReference type="InterPro" id="IPR008271">
    <property type="entry name" value="Ser/Thr_kinase_AS"/>
</dbReference>
<accession>A0AAN7K1J1</accession>
<evidence type="ECO:0000256" key="6">
    <source>
        <dbReference type="ARBA" id="ARBA00023136"/>
    </source>
</evidence>
<organism evidence="9 10">
    <name type="scientific">Trapa incisa</name>
    <dbReference type="NCBI Taxonomy" id="236973"/>
    <lineage>
        <taxon>Eukaryota</taxon>
        <taxon>Viridiplantae</taxon>
        <taxon>Streptophyta</taxon>
        <taxon>Embryophyta</taxon>
        <taxon>Tracheophyta</taxon>
        <taxon>Spermatophyta</taxon>
        <taxon>Magnoliopsida</taxon>
        <taxon>eudicotyledons</taxon>
        <taxon>Gunneridae</taxon>
        <taxon>Pentapetalae</taxon>
        <taxon>rosids</taxon>
        <taxon>malvids</taxon>
        <taxon>Myrtales</taxon>
        <taxon>Lythraceae</taxon>
        <taxon>Trapa</taxon>
    </lineage>
</organism>
<dbReference type="GO" id="GO:0016020">
    <property type="term" value="C:membrane"/>
    <property type="evidence" value="ECO:0007669"/>
    <property type="project" value="UniProtKB-SubCell"/>
</dbReference>
<keyword evidence="10" id="KW-1185">Reference proteome</keyword>
<keyword evidence="2" id="KW-0433">Leucine-rich repeat</keyword>
<dbReference type="SMART" id="SM00220">
    <property type="entry name" value="S_TKc"/>
    <property type="match status" value="1"/>
</dbReference>
<dbReference type="InterPro" id="IPR032675">
    <property type="entry name" value="LRR_dom_sf"/>
</dbReference>
<evidence type="ECO:0000259" key="8">
    <source>
        <dbReference type="PROSITE" id="PS50011"/>
    </source>
</evidence>
<dbReference type="InterPro" id="IPR001611">
    <property type="entry name" value="Leu-rich_rpt"/>
</dbReference>
<dbReference type="FunFam" id="1.10.510.10:FF:000988">
    <property type="entry name" value="Leucine-rich repeat protein kinase family protein"/>
    <property type="match status" value="1"/>
</dbReference>
<dbReference type="InterPro" id="IPR003591">
    <property type="entry name" value="Leu-rich_rpt_typical-subtyp"/>
</dbReference>
<dbReference type="SUPFAM" id="SSF52047">
    <property type="entry name" value="RNI-like"/>
    <property type="match status" value="1"/>
</dbReference>
<evidence type="ECO:0000256" key="2">
    <source>
        <dbReference type="ARBA" id="ARBA00022614"/>
    </source>
</evidence>
<dbReference type="GO" id="GO:0005524">
    <property type="term" value="F:ATP binding"/>
    <property type="evidence" value="ECO:0007669"/>
    <property type="project" value="InterPro"/>
</dbReference>
<keyword evidence="3" id="KW-0812">Transmembrane</keyword>
<dbReference type="InterPro" id="IPR055164">
    <property type="entry name" value="EDR1/CTR1/ARMC3-like_pept-like"/>
</dbReference>
<dbReference type="EMBL" id="JAXIOK010000012">
    <property type="protein sequence ID" value="KAK4757674.1"/>
    <property type="molecule type" value="Genomic_DNA"/>
</dbReference>
<dbReference type="PROSITE" id="PS51450">
    <property type="entry name" value="LRR"/>
    <property type="match status" value="2"/>
</dbReference>
<dbReference type="PROSITE" id="PS50011">
    <property type="entry name" value="PROTEIN_KINASE_DOM"/>
    <property type="match status" value="1"/>
</dbReference>
<dbReference type="Pfam" id="PF23598">
    <property type="entry name" value="LRR_14"/>
    <property type="match status" value="1"/>
</dbReference>
<evidence type="ECO:0000256" key="7">
    <source>
        <dbReference type="SAM" id="MobiDB-lite"/>
    </source>
</evidence>
<name>A0AAN7K1J1_9MYRT</name>
<dbReference type="SMART" id="SM00365">
    <property type="entry name" value="LRR_SD22"/>
    <property type="match status" value="2"/>
</dbReference>
<dbReference type="GO" id="GO:0004674">
    <property type="term" value="F:protein serine/threonine kinase activity"/>
    <property type="evidence" value="ECO:0007669"/>
    <property type="project" value="TreeGrafter"/>
</dbReference>
<dbReference type="Gene3D" id="3.80.10.10">
    <property type="entry name" value="Ribonuclease Inhibitor"/>
    <property type="match status" value="1"/>
</dbReference>
<sequence>MQESDGIGSLENPDDRAAASPSSAVEIAGSDDDSVIDVSRKCLEFPLLRRSNSSARDLYLYKNEFNLLPSWAGQLRGLRTLKFFANEVNLFPAEFSDLVSLERLQVKIPPPGLERIALHKLKDLKELELSKVLRRPCVFPLMSEIAQLKCLTKLSVCHFSIRCLPPEIGCLNKLEYLDLSFNKMKSLPNEITSLSSLISLKVSHNKLMELPCDLPSLQRLESLDLSNNRLTSLGSLEFGTMPSLRSINLQFNRLLYCQVPSSICCQLDGNDNKVPIEDCSSSSVEMDVYESSTKLQGGILPHKGSCHSSASLLSVSSLSSRSFSARSSSKKWKRRHYLQQKARQECLNNSRKWKSEMHTKDLAMNSAENNELQDEDILVPNIQIDRTSEIGTCKDDADKALLSGEVVTENLLDNVVEEKISLKYDIPIENSSPESKCGSTVEDHNCCKDSTAVSSGSYKQDLLKPEANTKTKRPCDKTPENPKPCKYRRSTDDHVKVSSKYSSMSFCGVGDLLPDGFYDAGRDRPFLSLGSYEQNLHLDSREVILMDRGKDEVLDAITISAQSLVFRFKSLKCLTKDEDNAAFDNLHIVSLLALFVSDHFGGCDRTSIVEGMRKSVSGSNYRKPFVCTCSTGNGDGIGTHMQKHFRYNEDISFTDLCEKSLYSIKVGRNSIVVPIGALRFGVCRHRSLLLKYLCDRMKPPVPCELVRGYLDFLPHAWNVVLIPKGKSLIRMVVDACRPHDIREETDPEYLSRYIPLCRCKIPMSMETATDDGSFPSLPTFDEISEASTSSGCFTYGSTCVFAKVRTSEVGCNSFDDIRNFEYRCLGEVRLLGVLEHPCIVKMVGHHIYSKWINGVDGNPQRRVLVSTILMEHIKGGSLKNYLKKLSESGDKHVPVKLALIIAEGVASALVELHSKHIIHRDVKSENVLVDLESGQPSGTPVVKLCDFDQAVPLMSSSHTCCIAHTGIHSPNVCVGTPRWMAPEVLQAMEKPKHYGLEADIWSYGCLLLELLTLQIPYSGMSDSLMHDLLQNGERPKLTDEMEALTSSRDHSSSGSEDEKKRMKQKQESLRFLVDLFYKCTQKHPGDRPSAREIYESLLSHTKNLVLEPDLEQE</sequence>
<feature type="region of interest" description="Disordered" evidence="7">
    <location>
        <begin position="1"/>
        <end position="26"/>
    </location>
</feature>
<comment type="subcellular location">
    <subcellularLocation>
        <location evidence="1">Membrane</location>
    </subcellularLocation>
</comment>
<feature type="domain" description="Protein kinase" evidence="8">
    <location>
        <begin position="763"/>
        <end position="1103"/>
    </location>
</feature>